<dbReference type="Ensembl" id="ENSLACT00000020503.1">
    <property type="protein sequence ID" value="ENSLACP00000020363.1"/>
    <property type="gene ID" value="ENSLACG00000017892.1"/>
</dbReference>
<dbReference type="InterPro" id="IPR001849">
    <property type="entry name" value="PH_domain"/>
</dbReference>
<feature type="coiled-coil region" evidence="8">
    <location>
        <begin position="1183"/>
        <end position="1210"/>
    </location>
</feature>
<gene>
    <name evidence="12" type="primary">SPTBN5</name>
</gene>
<dbReference type="Pfam" id="PF00307">
    <property type="entry name" value="CH"/>
    <property type="match status" value="2"/>
</dbReference>
<dbReference type="Proteomes" id="UP000008672">
    <property type="component" value="Unassembled WGS sequence"/>
</dbReference>
<evidence type="ECO:0000259" key="11">
    <source>
        <dbReference type="PROSITE" id="PS50021"/>
    </source>
</evidence>
<dbReference type="SMART" id="SM00233">
    <property type="entry name" value="PH"/>
    <property type="match status" value="1"/>
</dbReference>
<dbReference type="InterPro" id="IPR036872">
    <property type="entry name" value="CH_dom_sf"/>
</dbReference>
<dbReference type="EMBL" id="AFYH01029282">
    <property type="status" value="NOT_ANNOTATED_CDS"/>
    <property type="molecule type" value="Genomic_DNA"/>
</dbReference>
<dbReference type="HOGENOM" id="CLU_000146_3_1_1"/>
<keyword evidence="4" id="KW-0963">Cytoplasm</keyword>
<proteinExistence type="inferred from homology"/>
<dbReference type="EMBL" id="AFYH01029281">
    <property type="status" value="NOT_ANNOTATED_CDS"/>
    <property type="molecule type" value="Genomic_DNA"/>
</dbReference>
<dbReference type="STRING" id="7897.ENSLACP00000020363"/>
<evidence type="ECO:0000256" key="3">
    <source>
        <dbReference type="ARBA" id="ARBA00022467"/>
    </source>
</evidence>
<feature type="compositionally biased region" description="Polar residues" evidence="9">
    <location>
        <begin position="3443"/>
        <end position="3466"/>
    </location>
</feature>
<keyword evidence="6" id="KW-0009">Actin-binding</keyword>
<reference evidence="13" key="1">
    <citation type="submission" date="2011-08" db="EMBL/GenBank/DDBJ databases">
        <title>The draft genome of Latimeria chalumnae.</title>
        <authorList>
            <person name="Di Palma F."/>
            <person name="Alfoldi J."/>
            <person name="Johnson J."/>
            <person name="Berlin A."/>
            <person name="Gnerre S."/>
            <person name="Jaffe D."/>
            <person name="MacCallum I."/>
            <person name="Young S."/>
            <person name="Walker B.J."/>
            <person name="Lander E."/>
            <person name="Lindblad-Toh K."/>
        </authorList>
    </citation>
    <scope>NUCLEOTIDE SEQUENCE [LARGE SCALE GENOMIC DNA]</scope>
    <source>
        <strain evidence="13">Wild caught</strain>
    </source>
</reference>
<dbReference type="FunCoup" id="H3BEP2">
    <property type="interactions" value="172"/>
</dbReference>
<evidence type="ECO:0000259" key="10">
    <source>
        <dbReference type="PROSITE" id="PS50003"/>
    </source>
</evidence>
<feature type="region of interest" description="Disordered" evidence="9">
    <location>
        <begin position="3439"/>
        <end position="3485"/>
    </location>
</feature>
<dbReference type="EMBL" id="AFYH01029280">
    <property type="status" value="NOT_ANNOTATED_CDS"/>
    <property type="molecule type" value="Genomic_DNA"/>
</dbReference>
<feature type="domain" description="Calponin-homology (CH)" evidence="11">
    <location>
        <begin position="1"/>
        <end position="88"/>
    </location>
</feature>
<dbReference type="FunFam" id="1.20.58.60:FF:000191">
    <property type="entry name" value="Spectrin, beta, non-erythrocytic 5"/>
    <property type="match status" value="1"/>
</dbReference>
<dbReference type="SMART" id="SM00033">
    <property type="entry name" value="CH"/>
    <property type="match status" value="2"/>
</dbReference>
<comment type="similarity">
    <text evidence="2">Belongs to the spectrin family.</text>
</comment>
<feature type="coiled-coil region" evidence="8">
    <location>
        <begin position="1010"/>
        <end position="1044"/>
    </location>
</feature>
<comment type="subcellular location">
    <subcellularLocation>
        <location evidence="1">Cytoplasm</location>
        <location evidence="1">Cytoskeleton</location>
    </subcellularLocation>
</comment>
<dbReference type="PROSITE" id="PS00020">
    <property type="entry name" value="ACTININ_2"/>
    <property type="match status" value="1"/>
</dbReference>
<dbReference type="Pfam" id="PF00435">
    <property type="entry name" value="Spectrin"/>
    <property type="match status" value="29"/>
</dbReference>
<dbReference type="OMA" id="WANEMHA"/>
<dbReference type="FunFam" id="1.20.58.60:FF:000135">
    <property type="entry name" value="Spectrin beta chain, non-erythrocytic"/>
    <property type="match status" value="1"/>
</dbReference>
<evidence type="ECO:0000256" key="9">
    <source>
        <dbReference type="SAM" id="MobiDB-lite"/>
    </source>
</evidence>
<keyword evidence="7" id="KW-0206">Cytoskeleton</keyword>
<dbReference type="Gene3D" id="1.10.418.10">
    <property type="entry name" value="Calponin-like domain"/>
    <property type="match status" value="2"/>
</dbReference>
<protein>
    <submittedName>
        <fullName evidence="12">Spectrin beta, non-erythrocytic 5</fullName>
    </submittedName>
</protein>
<evidence type="ECO:0000256" key="7">
    <source>
        <dbReference type="ARBA" id="ARBA00023212"/>
    </source>
</evidence>
<dbReference type="PROSITE" id="PS50003">
    <property type="entry name" value="PH_DOMAIN"/>
    <property type="match status" value="1"/>
</dbReference>
<feature type="domain" description="PH" evidence="10">
    <location>
        <begin position="3466"/>
        <end position="3574"/>
    </location>
</feature>
<dbReference type="GO" id="GO:0051693">
    <property type="term" value="P:actin filament capping"/>
    <property type="evidence" value="ECO:0007669"/>
    <property type="project" value="UniProtKB-KW"/>
</dbReference>
<dbReference type="EMBL" id="AFYH01029278">
    <property type="status" value="NOT_ANNOTATED_CDS"/>
    <property type="molecule type" value="Genomic_DNA"/>
</dbReference>
<keyword evidence="5" id="KW-0677">Repeat</keyword>
<evidence type="ECO:0000256" key="5">
    <source>
        <dbReference type="ARBA" id="ARBA00022737"/>
    </source>
</evidence>
<evidence type="ECO:0000256" key="6">
    <source>
        <dbReference type="ARBA" id="ARBA00023203"/>
    </source>
</evidence>
<feature type="coiled-coil region" evidence="8">
    <location>
        <begin position="2896"/>
        <end position="2923"/>
    </location>
</feature>
<keyword evidence="3" id="KW-0117">Actin capping</keyword>
<dbReference type="eggNOG" id="KOG0517">
    <property type="taxonomic scope" value="Eukaryota"/>
</dbReference>
<dbReference type="InterPro" id="IPR001715">
    <property type="entry name" value="CH_dom"/>
</dbReference>
<dbReference type="FunFam" id="1.20.58.60:FF:000013">
    <property type="entry name" value="Spectrin alpha chain, non-erythrocytic 1"/>
    <property type="match status" value="1"/>
</dbReference>
<dbReference type="FunFam" id="1.20.58.60:FF:000017">
    <property type="entry name" value="Spectrin alpha chain, non-erythrocytic 1"/>
    <property type="match status" value="1"/>
</dbReference>
<dbReference type="PROSITE" id="PS50021">
    <property type="entry name" value="CH"/>
    <property type="match status" value="2"/>
</dbReference>
<feature type="coiled-coil region" evidence="8">
    <location>
        <begin position="2758"/>
        <end position="2792"/>
    </location>
</feature>
<dbReference type="EMBL" id="AFYH01029276">
    <property type="status" value="NOT_ANNOTATED_CDS"/>
    <property type="molecule type" value="Genomic_DNA"/>
</dbReference>
<feature type="coiled-coil region" evidence="8">
    <location>
        <begin position="1794"/>
        <end position="1821"/>
    </location>
</feature>
<feature type="coiled-coil region" evidence="8">
    <location>
        <begin position="3282"/>
        <end position="3345"/>
    </location>
</feature>
<name>H3BEP2_LATCH</name>
<feature type="coiled-coil region" evidence="8">
    <location>
        <begin position="2328"/>
        <end position="2362"/>
    </location>
</feature>
<dbReference type="FunFam" id="1.20.58.60:FF:000375">
    <property type="entry name" value="Spectrin, beta, non-erythrocytic 5"/>
    <property type="match status" value="1"/>
</dbReference>
<dbReference type="GO" id="GO:0003779">
    <property type="term" value="F:actin binding"/>
    <property type="evidence" value="ECO:0007669"/>
    <property type="project" value="UniProtKB-KW"/>
</dbReference>
<evidence type="ECO:0000256" key="8">
    <source>
        <dbReference type="SAM" id="Coils"/>
    </source>
</evidence>
<dbReference type="PRINTS" id="PR00683">
    <property type="entry name" value="SPECTRINPH"/>
</dbReference>
<dbReference type="GO" id="GO:0005737">
    <property type="term" value="C:cytoplasm"/>
    <property type="evidence" value="ECO:0007669"/>
    <property type="project" value="UniProtKB-ARBA"/>
</dbReference>
<dbReference type="EMBL" id="AFYH01029275">
    <property type="status" value="NOT_ANNOTATED_CDS"/>
    <property type="molecule type" value="Genomic_DNA"/>
</dbReference>
<dbReference type="GO" id="GO:0005543">
    <property type="term" value="F:phospholipid binding"/>
    <property type="evidence" value="ECO:0007669"/>
    <property type="project" value="InterPro"/>
</dbReference>
<evidence type="ECO:0000256" key="2">
    <source>
        <dbReference type="ARBA" id="ARBA00006826"/>
    </source>
</evidence>
<dbReference type="EMBL" id="AFYH01029277">
    <property type="status" value="NOT_ANNOTATED_CDS"/>
    <property type="molecule type" value="Genomic_DNA"/>
</dbReference>
<dbReference type="CDD" id="cd00176">
    <property type="entry name" value="SPEC"/>
    <property type="match status" value="15"/>
</dbReference>
<dbReference type="InterPro" id="IPR041681">
    <property type="entry name" value="PH_9"/>
</dbReference>
<dbReference type="FunFam" id="1.10.418.10:FF:000089">
    <property type="entry name" value="Spectrin beta chain"/>
    <property type="match status" value="1"/>
</dbReference>
<evidence type="ECO:0000256" key="4">
    <source>
        <dbReference type="ARBA" id="ARBA00022490"/>
    </source>
</evidence>
<dbReference type="InterPro" id="IPR018159">
    <property type="entry name" value="Spectrin/alpha-actinin"/>
</dbReference>
<keyword evidence="13" id="KW-1185">Reference proteome</keyword>
<dbReference type="SUPFAM" id="SSF50729">
    <property type="entry name" value="PH domain-like"/>
    <property type="match status" value="1"/>
</dbReference>
<dbReference type="FunFam" id="1.20.58.60:FF:000145">
    <property type="entry name" value="Spectrin beta chain, non-erythrocytic"/>
    <property type="match status" value="1"/>
</dbReference>
<feature type="coiled-coil region" evidence="8">
    <location>
        <begin position="2431"/>
        <end position="2493"/>
    </location>
</feature>
<feature type="coiled-coil region" evidence="8">
    <location>
        <begin position="1361"/>
        <end position="1414"/>
    </location>
</feature>
<dbReference type="InterPro" id="IPR001605">
    <property type="entry name" value="PH_dom-spectrin-type"/>
</dbReference>
<dbReference type="InterPro" id="IPR002017">
    <property type="entry name" value="Spectrin_repeat"/>
</dbReference>
<accession>H3BEP2</accession>
<dbReference type="FunFam" id="1.20.58.60:FF:000011">
    <property type="entry name" value="Spectrin beta chain"/>
    <property type="match status" value="1"/>
</dbReference>
<evidence type="ECO:0000256" key="1">
    <source>
        <dbReference type="ARBA" id="ARBA00004245"/>
    </source>
</evidence>
<dbReference type="PANTHER" id="PTHR11915">
    <property type="entry name" value="SPECTRIN/FILAMIN RELATED CYTOSKELETAL PROTEIN"/>
    <property type="match status" value="1"/>
</dbReference>
<feature type="domain" description="Calponin-homology (CH)" evidence="11">
    <location>
        <begin position="106"/>
        <end position="215"/>
    </location>
</feature>
<dbReference type="EMBL" id="AFYH01029279">
    <property type="status" value="NOT_ANNOTATED_CDS"/>
    <property type="molecule type" value="Genomic_DNA"/>
</dbReference>
<organism evidence="12 13">
    <name type="scientific">Latimeria chalumnae</name>
    <name type="common">Coelacanth</name>
    <dbReference type="NCBI Taxonomy" id="7897"/>
    <lineage>
        <taxon>Eukaryota</taxon>
        <taxon>Metazoa</taxon>
        <taxon>Chordata</taxon>
        <taxon>Craniata</taxon>
        <taxon>Vertebrata</taxon>
        <taxon>Euteleostomi</taxon>
        <taxon>Coelacanthiformes</taxon>
        <taxon>Coelacanthidae</taxon>
        <taxon>Latimeria</taxon>
    </lineage>
</organism>
<feature type="compositionally biased region" description="Basic and acidic residues" evidence="9">
    <location>
        <begin position="3467"/>
        <end position="3477"/>
    </location>
</feature>
<dbReference type="GO" id="GO:0005856">
    <property type="term" value="C:cytoskeleton"/>
    <property type="evidence" value="ECO:0007669"/>
    <property type="project" value="UniProtKB-SubCell"/>
</dbReference>
<dbReference type="Pfam" id="PF15410">
    <property type="entry name" value="PH_9"/>
    <property type="match status" value="1"/>
</dbReference>
<dbReference type="FunFam" id="1.20.58.60:FF:000007">
    <property type="entry name" value="Spectrin alpha chain non-erythrocytic 1"/>
    <property type="match status" value="2"/>
</dbReference>
<dbReference type="SUPFAM" id="SSF46966">
    <property type="entry name" value="Spectrin repeat"/>
    <property type="match status" value="23"/>
</dbReference>
<feature type="coiled-coil region" evidence="8">
    <location>
        <begin position="2583"/>
        <end position="2610"/>
    </location>
</feature>
<sequence length="3576" mass="416084">QVKIVIKDIYTELKDGISLIRLLELISGEQLPKPSKGIMRVHFLENNSKAIRFLKTKINVDLIGPENVVDGDQTLILGLIWIIILRFQIASITLDVREFGVSTAKRSAKEALLIWCQRKTAGYSNVNVQDFSGSWRDGLAFNAIIHVHRKNFRPDLIKYGQLNSKNPIFNLDNAFNVAEKELGISRLLDAEDVAIPHPDDRSIMTYVSLFYHYFSKMRQEQTVQKRIAKLVGLLKEIDDLKQNYERMVSDLLKWIKQKVLELNDRYFPNSLQGMQRLMANFKAYLTVEKPPKYQERGMMEAHLFNIKTKLRANNQRQYVPPEGKMLRDIERHWALLEKAEHEREKALQMEMLRLERLQQLVQKFEKKAALREAYLNELKGIISSQSLKMESPEQVGAAMQKLEALIADICSRDQRFQALTEMAAVIKKENYHDKFRIVQRQEDISRRWRELQQQLQKHRDTLKNMVTTLGLHTEMDTMLEEIKALQVLVSSDDYGKHLLDVEDLLQKHCLIDSQILSHGEALAHIKQKVTAISRNKDVNSNAVQSKARALSEQYDSLVSLSKSRNRRSRLEEALKLYEFFRDCEEEEAWIYEKWQLVRTATLGRDLNQIAVSVQKHKALEAECNSHHTMLKLVVQKGQDLCQRGHPKDKEIRKWVDAIQKQWQQLKDEVANRKRRQQAAIFIKQYFTDADEAESWLKEQLSLMSSEDRGKDESNAESLLQRHVRLEKEVSAYSSEVKRLGDMAESAIQQAPFTSVNLAFTGDQQSIYAAGACCFHDGCHSVPMNLWPPRWPSGSDLHFDPDNIRSAQKSIDSNYEKLQTLAQARRKALEEMISLYRFYNTCVEFESWMKDRENVFKTLQPKSDNVEIMQEMFKNFLTELAAGKGHVDGINRLAAELVKNGHSKKEEIQSKQKDLNKRWDHLLTLKEEKGKELISMADVRSFLHDCQDIEALLQEKLIQLSIPEMGNTASALEAEKRRQGAAVWEIHTLESRIEYLKSIAKTIKDTNPAESAAIMEEVRRLELLLGQLQEQAARKEKWLEEAANRQTFLQESRVLLLWVETLKDKLRSEEMGSDVGSAENLLGEHQDLLKEINSQKNKFKYLIKLGEKVSHAGRHGSSDVLQTVTRLGQEQAELEVLWTKRNQKLKEGLELQQFNREADRIEATLSSHEAFLKIQDLGDTVDTVQSLLRRQEELESLLKALDKRIGVLQDRGRRIIDKNHFAASTIQQRILSILERRKKLQQSSNQRRKMLLESQKFQDFKHEAVDLLMWIDEKFKVASDESYRDPTNILKKLKRHETAEKEVQASQVRFDELKKTGNTLIKEGHYAKDAIKSTLLELNGKHLELCNKMIERGDKLRQAGQQEQLMELLQDAKEKIEKIEKMLQNDDKGHDLRSSRDLLKEHRQLEHETKELAEKMNGIVCHAKKMATDHFDSQRILEETQKYLKRFESLQVPLSQRRRLLEAAVALYEFYHYHDLEMKWIAERLPTATSVNYGKSLDTARNLLHKHKEFQVEVNAHKKQMQRILDKGEAMVDSQHYTARGIAEKCENLAEAWSQLERACEERMTSLQHSVRYQQFLLEVSELDAWVTEQRPLVTSEDYGKNEAATTNLLKKHKVFKQLSSYLNNIFSYSMRSQIQTGPLIFEYSDLLIETYRHLASQIQQSAKDLPMGGLISYDEVDKPQEHISSQWLRSGEQKSNFGGRRGLSPRLPLTICLYKLFSDSTESTCKRLITCISLHKSKIDKNFTLNQIRKANKAKNRKVWAELMQFMLLLSIKIFLQEKHKSLSDNISKDLHGVESQLRKHEALEHELSGNEQQLQELIDAADAVMDRCPPAQQAAVQEKQQAVVENWEILRGKVEQRRGALQQASSLYRFLAAVRDYFSWAAEVMRELKSEESVRDLSTSSLRWTQHQQLRAEIDAREDTYNQVAGWGRELLQKETSSATEIQNKIDSLDELKASLYHQWELKKRWLEKINLEQVFYRDVSYMEKILNSQEIYLKSSDLGSSVDQVDRLIKRHEAFEKLLASQEEKEQAASLMEWDLEKEESARIKQKLSSVLERRSRIKELSRSRMEELTTARLLAEFSRDLAEAEVWIGEQMQKLQDSSQMDINNLQDKLKLLQKHQTFEAEILAHEEIITGVNSIGEALISRRHVKSAEIRRNISRLQERWGLLKKAVVARGKMLEDSRDFLEFLQKVDRVEAWIREKEVMINVGDVGEDYERALQLMKKLSEFRGATSGEVTVDDAHIRAINALAAKLERQNKDDVKTVYQRKQQLNEKWNSFHGNLNRYRKKLEGALEVHALIREMDDIKERISEKSLLMQGLDFGKDVESVAILIRRHEETERDIKVIKEKITSLEVEVKRLSKSQPTMSDKLNVKQRETKDRWTQLQKETKLRREKLEASYQLQRFSADLRELLDWAQKIKAQMEAGGLPKSKTEAERMIEEHRERKAEIDARDKRFDSVKSFGQKLITSGHCAASEIQQSLSRLEEARAGLKQVWQERYLKLAQNNDLQIFYGHVEQSENWLSNKEAFLANEDLGDSLPAVENLQRKHEHFEKTVEAQIGRISAMETFAQQLKQNGHYDLDSILQKCQDILKRKEKMLERLEFRRKKLQQSRELQEFLRSSYEAAAWLNEKISITLDESWRDPSNLQAKLQKHLTSEAEIEANRNRIDGIKAEGEKMIRVGHYAADGIQKRVKDIDDLWKKLQKSCRKTRCKLQQASEALQFQRSIEDVEMWLEEVETQLSIEDKFRDLMSIHNLLKKHEDLEGEVSSHVEKIQALSDQAKRFKEEKHFLVEEMEERVSMVVERYRNLGDPVLDRRENLEAFCLLYSWFRDIDDTLAWVQEKLPMASSKDYGQSLTAVQSLLKKHQILEDEILSHEPLIKTAMDTGHSLIKGGHTASKEISEQMEEFEEAVQTLKSEAARRRKQLMDTYKVQQFFTELLEVESWMEERRPFLESTDYGKNEESTQVLLRKLDAIDRDLKGFRVRIDNLKGNSAKLAGIGHPDSEIIKQRLQVGLDNYEALLEKSKNLQACLVDRAKLYQFEREVQEAISWISSKQPLVTSEDYGQDLEDVKVLEKKFEDVYQEMRSLGKSKVLSVNETADSLTHESHGQSEEIKKRKGELVTLWNKLQQAAEIRKKNLQAAHEVHQFDHDLDDLKAWMQEKEAAVHTEDYGYDLLGVQTLLLQHEGLERDLGVINNKVGLVQKEAQRLGQLYPQVKENLEERLQEVQELWEMLRTKFMERKERLFQAEQIQIYFNDYRELTVWANDLLALVISEELAGDVTGAEALLKRHEEYKREIDKQVATYEVVKQTGTDLVEKGHFMSKEIIEKLEELYELVKKVAESWERRKELYKDSLEIQHLRRDVEQAEAWLNSREGFLLDTSYGDSVPEVEELLKKHEDFEKMVAAQDEKFALLEKKTQHKIILLGFQELKTRTDHSTLEMVQPDSGSNTHLSPTMTDKSSPRQSQHFQKMEGSLEKKQRLLSGGRKAPEKSWSPCFMTLSKQMLYFYKDEEVVSTNTSTIPSLSIANAVCEKARDYVKKENSFRLVLPNGAEYLFSTASEDLMNDWIQKIKNNAGRN</sequence>
<dbReference type="EMBL" id="AFYH01029284">
    <property type="status" value="NOT_ANNOTATED_CDS"/>
    <property type="molecule type" value="Genomic_DNA"/>
</dbReference>
<dbReference type="Gene3D" id="1.20.58.60">
    <property type="match status" value="25"/>
</dbReference>
<dbReference type="GeneTree" id="ENSGT00940000161549"/>
<dbReference type="InterPro" id="IPR001589">
    <property type="entry name" value="Actinin_actin-bd_CS"/>
</dbReference>
<keyword evidence="8" id="KW-0175">Coiled coil</keyword>
<dbReference type="EMBL" id="AFYH01029283">
    <property type="status" value="NOT_ANNOTATED_CDS"/>
    <property type="molecule type" value="Genomic_DNA"/>
</dbReference>
<dbReference type="SMART" id="SM00150">
    <property type="entry name" value="SPEC"/>
    <property type="match status" value="29"/>
</dbReference>
<reference evidence="12" key="2">
    <citation type="submission" date="2025-08" db="UniProtKB">
        <authorList>
            <consortium name="Ensembl"/>
        </authorList>
    </citation>
    <scope>IDENTIFICATION</scope>
</reference>
<dbReference type="FunFam" id="2.30.29.30:FF:000024">
    <property type="entry name" value="Spectrin beta chain"/>
    <property type="match status" value="1"/>
</dbReference>
<dbReference type="InParanoid" id="H3BEP2"/>
<dbReference type="InterPro" id="IPR011993">
    <property type="entry name" value="PH-like_dom_sf"/>
</dbReference>
<dbReference type="Gene3D" id="2.30.29.30">
    <property type="entry name" value="Pleckstrin-homology domain (PH domain)/Phosphotyrosine-binding domain (PTB)"/>
    <property type="match status" value="1"/>
</dbReference>
<dbReference type="FunFam" id="1.10.418.10:FF:000001">
    <property type="entry name" value="Actinin alpha 1"/>
    <property type="match status" value="1"/>
</dbReference>
<evidence type="ECO:0000313" key="12">
    <source>
        <dbReference type="Ensembl" id="ENSLACP00000020363.1"/>
    </source>
</evidence>
<evidence type="ECO:0000313" key="13">
    <source>
        <dbReference type="Proteomes" id="UP000008672"/>
    </source>
</evidence>
<dbReference type="GO" id="GO:0016020">
    <property type="term" value="C:membrane"/>
    <property type="evidence" value="ECO:0007669"/>
    <property type="project" value="UniProtKB-ARBA"/>
</dbReference>
<dbReference type="SUPFAM" id="SSF47576">
    <property type="entry name" value="Calponin-homology domain, CH-domain"/>
    <property type="match status" value="1"/>
</dbReference>
<reference evidence="12" key="3">
    <citation type="submission" date="2025-09" db="UniProtKB">
        <authorList>
            <consortium name="Ensembl"/>
        </authorList>
    </citation>
    <scope>IDENTIFICATION</scope>
</reference>